<dbReference type="GO" id="GO:0016791">
    <property type="term" value="F:phosphatase activity"/>
    <property type="evidence" value="ECO:0007669"/>
    <property type="project" value="TreeGrafter"/>
</dbReference>
<dbReference type="PANTHER" id="PTHR48100:SF59">
    <property type="entry name" value="ADENOSYLCOBALAMIN_ALPHA-RIBAZOLE PHOSPHATASE"/>
    <property type="match status" value="1"/>
</dbReference>
<sequence>MPHYPEIYVIRHGQTEWNLAGRYQGRLDSPLTSHGRGQAVALGRLLAEQLPHPQDLSYFTSPQGRSRTTAALAMGKVSQSLPEARQDARLCEVAFGRWEGQTLPEIRQEWPELAQLAEEDPVSWHFLSPGGETLQELECRAEAFLKDLRGPSVIFTHGILSRVLRARWLGMNVGEMLGLPGGQGVIFHLSQELGHVRLEK</sequence>
<dbReference type="PANTHER" id="PTHR48100">
    <property type="entry name" value="BROAD-SPECIFICITY PHOSPHATASE YOR283W-RELATED"/>
    <property type="match status" value="1"/>
</dbReference>
<accession>A0A9Q9HFE1</accession>
<dbReference type="Gene3D" id="3.40.50.1240">
    <property type="entry name" value="Phosphoglycerate mutase-like"/>
    <property type="match status" value="1"/>
</dbReference>
<dbReference type="InterPro" id="IPR013078">
    <property type="entry name" value="His_Pase_superF_clade-1"/>
</dbReference>
<dbReference type="SMART" id="SM00855">
    <property type="entry name" value="PGAM"/>
    <property type="match status" value="1"/>
</dbReference>
<gene>
    <name evidence="3" type="ORF">K3X48_04765</name>
</gene>
<dbReference type="AlphaFoldDB" id="A0A9Q9HFE1"/>
<dbReference type="InterPro" id="IPR001345">
    <property type="entry name" value="PG/BPGM_mutase_AS"/>
</dbReference>
<organism evidence="3 4">
    <name type="scientific">Aliiroseovarius crassostreae</name>
    <dbReference type="NCBI Taxonomy" id="154981"/>
    <lineage>
        <taxon>Bacteria</taxon>
        <taxon>Pseudomonadati</taxon>
        <taxon>Pseudomonadota</taxon>
        <taxon>Alphaproteobacteria</taxon>
        <taxon>Rhodobacterales</taxon>
        <taxon>Paracoccaceae</taxon>
        <taxon>Aliiroseovarius</taxon>
    </lineage>
</organism>
<feature type="active site" description="Proton donor/acceptor" evidence="1">
    <location>
        <position position="92"/>
    </location>
</feature>
<dbReference type="InterPro" id="IPR029033">
    <property type="entry name" value="His_PPase_superfam"/>
</dbReference>
<dbReference type="Proteomes" id="UP001057991">
    <property type="component" value="Chromosome"/>
</dbReference>
<feature type="binding site" evidence="2">
    <location>
        <position position="65"/>
    </location>
    <ligand>
        <name>substrate</name>
    </ligand>
</feature>
<evidence type="ECO:0000313" key="3">
    <source>
        <dbReference type="EMBL" id="UWP96305.1"/>
    </source>
</evidence>
<dbReference type="GO" id="GO:0005737">
    <property type="term" value="C:cytoplasm"/>
    <property type="evidence" value="ECO:0007669"/>
    <property type="project" value="TreeGrafter"/>
</dbReference>
<dbReference type="CDD" id="cd07067">
    <property type="entry name" value="HP_PGM_like"/>
    <property type="match status" value="1"/>
</dbReference>
<evidence type="ECO:0000313" key="4">
    <source>
        <dbReference type="Proteomes" id="UP001057991"/>
    </source>
</evidence>
<dbReference type="SUPFAM" id="SSF53254">
    <property type="entry name" value="Phosphoglycerate mutase-like"/>
    <property type="match status" value="1"/>
</dbReference>
<dbReference type="PIRSF" id="PIRSF000709">
    <property type="entry name" value="6PFK_2-Ptase"/>
    <property type="match status" value="1"/>
</dbReference>
<evidence type="ECO:0000256" key="2">
    <source>
        <dbReference type="PIRSR" id="PIRSR613078-2"/>
    </source>
</evidence>
<feature type="binding site" evidence="2">
    <location>
        <begin position="11"/>
        <end position="18"/>
    </location>
    <ligand>
        <name>substrate</name>
    </ligand>
</feature>
<dbReference type="RefSeq" id="WP_259806510.1">
    <property type="nucleotide sequence ID" value="NZ_CP080776.1"/>
</dbReference>
<name>A0A9Q9HFE1_9RHOB</name>
<proteinExistence type="predicted"/>
<dbReference type="PROSITE" id="PS00175">
    <property type="entry name" value="PG_MUTASE"/>
    <property type="match status" value="1"/>
</dbReference>
<dbReference type="InterPro" id="IPR050275">
    <property type="entry name" value="PGM_Phosphatase"/>
</dbReference>
<protein>
    <submittedName>
        <fullName evidence="3">Histidine phosphatase family protein</fullName>
    </submittedName>
</protein>
<feature type="active site" description="Tele-phosphohistidine intermediate" evidence="1">
    <location>
        <position position="12"/>
    </location>
</feature>
<dbReference type="Pfam" id="PF00300">
    <property type="entry name" value="His_Phos_1"/>
    <property type="match status" value="1"/>
</dbReference>
<evidence type="ECO:0000256" key="1">
    <source>
        <dbReference type="PIRSR" id="PIRSR613078-1"/>
    </source>
</evidence>
<dbReference type="EMBL" id="CP080776">
    <property type="protein sequence ID" value="UWP96305.1"/>
    <property type="molecule type" value="Genomic_DNA"/>
</dbReference>
<reference evidence="3" key="1">
    <citation type="submission" date="2021-08" db="EMBL/GenBank/DDBJ databases">
        <authorList>
            <person name="Nwanade C."/>
            <person name="Wang M."/>
            <person name="Masoudi A."/>
            <person name="Yu Z."/>
            <person name="Liu J."/>
        </authorList>
    </citation>
    <scope>NUCLEOTIDE SEQUENCE</scope>
    <source>
        <strain evidence="3">S056</strain>
    </source>
</reference>